<keyword evidence="2" id="KW-1185">Reference proteome</keyword>
<comment type="caution">
    <text evidence="1">The sequence shown here is derived from an EMBL/GenBank/DDBJ whole genome shotgun (WGS) entry which is preliminary data.</text>
</comment>
<proteinExistence type="predicted"/>
<protein>
    <submittedName>
        <fullName evidence="1">Uncharacterized protein</fullName>
    </submittedName>
</protein>
<organism evidence="1 2">
    <name type="scientific">Periplaneta americana</name>
    <name type="common">American cockroach</name>
    <name type="synonym">Blatta americana</name>
    <dbReference type="NCBI Taxonomy" id="6978"/>
    <lineage>
        <taxon>Eukaryota</taxon>
        <taxon>Metazoa</taxon>
        <taxon>Ecdysozoa</taxon>
        <taxon>Arthropoda</taxon>
        <taxon>Hexapoda</taxon>
        <taxon>Insecta</taxon>
        <taxon>Pterygota</taxon>
        <taxon>Neoptera</taxon>
        <taxon>Polyneoptera</taxon>
        <taxon>Dictyoptera</taxon>
        <taxon>Blattodea</taxon>
        <taxon>Blattoidea</taxon>
        <taxon>Blattidae</taxon>
        <taxon>Blattinae</taxon>
        <taxon>Periplaneta</taxon>
    </lineage>
</organism>
<evidence type="ECO:0000313" key="2">
    <source>
        <dbReference type="Proteomes" id="UP001148838"/>
    </source>
</evidence>
<sequence length="74" mass="8876">MCMARLRVYERKILRNIYGPTKENEEWRIRYSRELYRLYDSSDVITDIKSGKTKMGWTCSEEGERGYGEEDKGK</sequence>
<dbReference type="EMBL" id="JAJSOF020000027">
    <property type="protein sequence ID" value="KAJ4432992.1"/>
    <property type="molecule type" value="Genomic_DNA"/>
</dbReference>
<evidence type="ECO:0000313" key="1">
    <source>
        <dbReference type="EMBL" id="KAJ4432992.1"/>
    </source>
</evidence>
<dbReference type="Proteomes" id="UP001148838">
    <property type="component" value="Unassembled WGS sequence"/>
</dbReference>
<gene>
    <name evidence="1" type="ORF">ANN_15249</name>
</gene>
<name>A0ABQ8SGY7_PERAM</name>
<reference evidence="1 2" key="1">
    <citation type="journal article" date="2022" name="Allergy">
        <title>Genome assembly and annotation of Periplaneta americana reveal a comprehensive cockroach allergen profile.</title>
        <authorList>
            <person name="Wang L."/>
            <person name="Xiong Q."/>
            <person name="Saelim N."/>
            <person name="Wang L."/>
            <person name="Nong W."/>
            <person name="Wan A.T."/>
            <person name="Shi M."/>
            <person name="Liu X."/>
            <person name="Cao Q."/>
            <person name="Hui J.H.L."/>
            <person name="Sookrung N."/>
            <person name="Leung T.F."/>
            <person name="Tungtrongchitr A."/>
            <person name="Tsui S.K.W."/>
        </authorList>
    </citation>
    <scope>NUCLEOTIDE SEQUENCE [LARGE SCALE GENOMIC DNA]</scope>
    <source>
        <strain evidence="1">PWHHKU_190912</strain>
    </source>
</reference>
<accession>A0ABQ8SGY7</accession>